<dbReference type="Pfam" id="PF14765">
    <property type="entry name" value="PS-DH"/>
    <property type="match status" value="1"/>
</dbReference>
<dbReference type="SMART" id="SM00827">
    <property type="entry name" value="PKS_AT"/>
    <property type="match status" value="1"/>
</dbReference>
<evidence type="ECO:0000259" key="8">
    <source>
        <dbReference type="PROSITE" id="PS50075"/>
    </source>
</evidence>
<dbReference type="GO" id="GO:0006633">
    <property type="term" value="P:fatty acid biosynthetic process"/>
    <property type="evidence" value="ECO:0007669"/>
    <property type="project" value="InterPro"/>
</dbReference>
<evidence type="ECO:0000256" key="6">
    <source>
        <dbReference type="SAM" id="Coils"/>
    </source>
</evidence>
<dbReference type="GO" id="GO:0004312">
    <property type="term" value="F:fatty acid synthase activity"/>
    <property type="evidence" value="ECO:0007669"/>
    <property type="project" value="TreeGrafter"/>
</dbReference>
<dbReference type="Gene3D" id="3.40.50.1820">
    <property type="entry name" value="alpha/beta hydrolase"/>
    <property type="match status" value="1"/>
</dbReference>
<dbReference type="InterPro" id="IPR016035">
    <property type="entry name" value="Acyl_Trfase/lysoPLipase"/>
</dbReference>
<evidence type="ECO:0000256" key="2">
    <source>
        <dbReference type="ARBA" id="ARBA00022553"/>
    </source>
</evidence>
<feature type="region of interest" description="Disordered" evidence="7">
    <location>
        <begin position="1722"/>
        <end position="1780"/>
    </location>
</feature>
<proteinExistence type="predicted"/>
<evidence type="ECO:0000256" key="4">
    <source>
        <dbReference type="ARBA" id="ARBA00023268"/>
    </source>
</evidence>
<dbReference type="InterPro" id="IPR014043">
    <property type="entry name" value="Acyl_transferase_dom"/>
</dbReference>
<dbReference type="InterPro" id="IPR014030">
    <property type="entry name" value="Ketoacyl_synth_N"/>
</dbReference>
<dbReference type="InterPro" id="IPR009081">
    <property type="entry name" value="PP-bd_ACP"/>
</dbReference>
<keyword evidence="1" id="KW-0596">Phosphopantetheine</keyword>
<dbReference type="Pfam" id="PF00550">
    <property type="entry name" value="PP-binding"/>
    <property type="match status" value="1"/>
</dbReference>
<name>A0A218PG30_9HYPO</name>
<feature type="coiled-coil region" evidence="6">
    <location>
        <begin position="415"/>
        <end position="442"/>
    </location>
</feature>
<dbReference type="PROSITE" id="PS52004">
    <property type="entry name" value="KS3_2"/>
    <property type="match status" value="1"/>
</dbReference>
<dbReference type="Gene3D" id="3.30.70.3290">
    <property type="match status" value="1"/>
</dbReference>
<evidence type="ECO:0000259" key="10">
    <source>
        <dbReference type="PROSITE" id="PS52019"/>
    </source>
</evidence>
<dbReference type="InterPro" id="IPR032088">
    <property type="entry name" value="SAT"/>
</dbReference>
<dbReference type="PROSITE" id="PS50075">
    <property type="entry name" value="CARRIER"/>
    <property type="match status" value="1"/>
</dbReference>
<evidence type="ECO:0000256" key="1">
    <source>
        <dbReference type="ARBA" id="ARBA00022450"/>
    </source>
</evidence>
<dbReference type="SMART" id="SM00823">
    <property type="entry name" value="PKS_PP"/>
    <property type="match status" value="1"/>
</dbReference>
<dbReference type="Pfam" id="PF00109">
    <property type="entry name" value="ketoacyl-synt"/>
    <property type="match status" value="1"/>
</dbReference>
<reference evidence="11" key="1">
    <citation type="journal article" date="2017" name="Org. Lett.">
        <title>Combinatorial Biosynthesis of (+)-Daurichromenic Acid and Its Halogenated Analogue.</title>
        <authorList>
            <person name="Okada M."/>
            <person name="Saito K."/>
            <person name="Wong C.P."/>
            <person name="Li C."/>
            <person name="Wang D."/>
            <person name="Iijima M."/>
            <person name="Taura F."/>
            <person name="Kurosaki F."/>
            <person name="Awakawa T."/>
            <person name="Abe I."/>
        </authorList>
    </citation>
    <scope>NUCLEOTIDE SEQUENCE</scope>
    <source>
        <strain evidence="11">NBRC100844</strain>
    </source>
</reference>
<dbReference type="InterPro" id="IPR016039">
    <property type="entry name" value="Thiolase-like"/>
</dbReference>
<dbReference type="SUPFAM" id="SSF52151">
    <property type="entry name" value="FabD/lysophospholipase-like"/>
    <property type="match status" value="1"/>
</dbReference>
<dbReference type="GO" id="GO:0031177">
    <property type="term" value="F:phosphopantetheine binding"/>
    <property type="evidence" value="ECO:0007669"/>
    <property type="project" value="InterPro"/>
</dbReference>
<dbReference type="InterPro" id="IPR042104">
    <property type="entry name" value="PKS_dehydratase_sf"/>
</dbReference>
<dbReference type="InterPro" id="IPR020806">
    <property type="entry name" value="PKS_PP-bd"/>
</dbReference>
<dbReference type="PANTHER" id="PTHR43775">
    <property type="entry name" value="FATTY ACID SYNTHASE"/>
    <property type="match status" value="1"/>
</dbReference>
<dbReference type="Pfam" id="PF00698">
    <property type="entry name" value="Acyl_transf_1"/>
    <property type="match status" value="1"/>
</dbReference>
<dbReference type="InterPro" id="IPR050091">
    <property type="entry name" value="PKS_NRPS_Biosynth_Enz"/>
</dbReference>
<dbReference type="InterPro" id="IPR029058">
    <property type="entry name" value="AB_hydrolase_fold"/>
</dbReference>
<dbReference type="InterPro" id="IPR036736">
    <property type="entry name" value="ACP-like_sf"/>
</dbReference>
<gene>
    <name evidence="11" type="primary">ascA</name>
</gene>
<dbReference type="PROSITE" id="PS00606">
    <property type="entry name" value="KS3_1"/>
    <property type="match status" value="1"/>
</dbReference>
<dbReference type="Pfam" id="PF16073">
    <property type="entry name" value="SAT"/>
    <property type="match status" value="1"/>
</dbReference>
<dbReference type="Pfam" id="PF07859">
    <property type="entry name" value="Abhydrolase_3"/>
    <property type="match status" value="1"/>
</dbReference>
<sequence>MGATTRPRPAISAAIFSPQSNPPKPSYLAHVRSRLLEEPLLKAIRDAIASLPETLQSLESFQQGIEGLQDGRQRVQNLADWLSTGSSEAIESDMSGLITLPLLTTIQMVQYLDYLQHTSRTHSETLDSLKDGGVQGYCIGLLSAVIVASSTDEQELVQHTATGIRLALAIGAFGDLAELSSTLGWTTLAIRLRQGGEDDEAELLKRFPGTYISTISDPHGRSVIVPDNQVTAFRAFAEAQGLQPKTMHIRGKLHDPNNTKLVKQCIKWSEAVNGLPFPGGESLYVSVRSNRTGECLSDIARSLSSEVIETILASQCDWSHVIRYLASDLQQTRRREHTLGLFGIGNSVPLAPFRHHDLEITKLDVLSITSTTTPPLTSERITSTLDSFPPTAIAVVGAGCRLPGANSLDQLWDLISDGKSRLENLRTDRANLKESYRAGQDKDWASKRSFFGNYIDDVEAFDHSFFGMSPREAKYMDPQQRLLLEAAFDAMDSAGYMRHHVKERNDPVGCFVGASYTEYLENTSAYSPSAFTATGTIRAFLSGKISYHFGWSGPSEVLDTACSASIVAVHRACQAINAGECSMALAGGVNLITGVNNYFDLGKASFLSATGQCKPFDDSADGYCRADGVGLVCLKPLSKAVADGDHIMGVIPATATNQGGNDAAGITVPDGTAQRALYRRVLEKSRIDKDRVAYVEAHGTGTQVGDPIEIKSIREVFGGSTRTSPLYLGSLKGNIGHSETAAGVASLIKVLSMFRHQGIPPLQGFKRLNHKIPPLEADKMVIPTSLVPWDSRLPRVAGINSYGASGSNSALLCSEWRYEMKQPTKVAAFPILLSAHSPESLRRYADDLASFVLKSSPSDLSLGDLAFTLSQRRKHHRVRWSTTATDLPDLVGQLMKQDSSDFVQIPKTPKKVVLAFSGQSRTSIGLDPAVPRSYPVFAKYITQCNDILKSFGCPDILPALSETNPISDPVVLQCGTVAVQYSCAKAWIDGGLKVDAVVGHSLGELTALAVSGALSPSDALKVVYTRAELIKAKWGVERGTMLAIHAPSDVVQSIMEVVNTLASSEDDALEIACFNSLSSHIVVGKQASVALAEKVLQQDPKYQGVRYQRLNVSHGFHSRFTEPLLLDLVELEKTLTFKKPTIALETSTKTPLDFEAKGDRYIANHAREPVYFVDAVHRLEQRLGACVFLESGWGSPIVPMAKKAVVDQKLHTFQPVTSTAVAAANLWKEGIDIAGWSLLTPRESGLKAAWLPPYNFDPTKAWLDHVDHAAEERRMARSQQTARGTTAGNESTQLVSYKGALGSDGSSHAFYLHRTTERFTRIVQGHAVRQKPLCPASMYMEAAIMGLDKLGTELRGKTISFQNIVFPRPLGCGESLDVELCLSQTSRSAAVESWHYAVQNATKSAYSEGDFSISASPHADLDLYGLLVSDGIAALKQDPDTEKLKKATAYALFSRIVEYSDLMRGITSITLGQKQALATIQVPNAAFASSESTVTDCFDAISLDTFIQVLGLLINCNNASDSGDEIYIASCINKMVISPTEFSKAQTWTVYATYSASDGKTLSGSVFVYSEDGNLAAFGTKIQFMRTQAARLERVLEAANPRPSTAPAQASVLPTTSGLRPDLGTANPGVNVQAAPPAAEADTSKVDVLKSLISAYSGIKESEIQNDVSFGSMGLDSLASMELASEIESTLGIQVNAEDLLTGDVNTLLKLFPSNEGAQLKPKAVEFDSRSSVASSDSQDSSSDGDNDDPTAMSTPPDYGFQSSPNDSLGKSRPWTKPNAPLNSRFKIETVVYKEVEGVEIPADLYVPSEPRSQPMPIALMIHGGGHLTLSRRAVRPPQTRFLMEMGLFPVSVDYRLAPQVNVLDGSMTDVRDACIWARQDLPKIMALKGFTIDPTKLVVIGWSTGGTLAMTTSWTLPELGHSPPLAVLSFYCPVDYQPDAPITMGQDHASRTMSFSQIRKLLPAATATSHAFNSLDTTKLGWLSEGDPRSELVLALVKEKNGMSLLFNGMPDGEELPRANADRAAAFSPLNQVRRGNYHTPTYLIFGDEDEIAPFSKAVEFEQALIEKDVLCGFLPVTGAKHIFDLGLTPGSDGWEIGVGPGYDFLVRQIENAHRGK</sequence>
<feature type="domain" description="Carrier" evidence="8">
    <location>
        <begin position="1640"/>
        <end position="1719"/>
    </location>
</feature>
<evidence type="ECO:0000256" key="7">
    <source>
        <dbReference type="SAM" id="MobiDB-lite"/>
    </source>
</evidence>
<organism evidence="11">
    <name type="scientific">Fusarium sp. NBRC100844</name>
    <dbReference type="NCBI Taxonomy" id="1977034"/>
    <lineage>
        <taxon>Eukaryota</taxon>
        <taxon>Fungi</taxon>
        <taxon>Dikarya</taxon>
        <taxon>Ascomycota</taxon>
        <taxon>Pezizomycotina</taxon>
        <taxon>Sordariomycetes</taxon>
        <taxon>Hypocreomycetidae</taxon>
        <taxon>Hypocreales</taxon>
        <taxon>Nectriaceae</taxon>
        <taxon>Fusarium</taxon>
    </lineage>
</organism>
<feature type="domain" description="PKS/mFAS DH" evidence="10">
    <location>
        <begin position="1292"/>
        <end position="1593"/>
    </location>
</feature>
<feature type="domain" description="Ketosynthase family 3 (KS3)" evidence="9">
    <location>
        <begin position="390"/>
        <end position="815"/>
    </location>
</feature>
<dbReference type="PROSITE" id="PS52019">
    <property type="entry name" value="PKS_MFAS_DH"/>
    <property type="match status" value="1"/>
</dbReference>
<dbReference type="InterPro" id="IPR049551">
    <property type="entry name" value="PKS_DH_C"/>
</dbReference>
<feature type="compositionally biased region" description="Low complexity" evidence="7">
    <location>
        <begin position="1730"/>
        <end position="1742"/>
    </location>
</feature>
<dbReference type="PANTHER" id="PTHR43775:SF21">
    <property type="entry name" value="NON-REDUCING POLYKETIDE SYNTHASE AUSA-RELATED"/>
    <property type="match status" value="1"/>
</dbReference>
<keyword evidence="4" id="KW-0511">Multifunctional enzyme</keyword>
<dbReference type="InterPro" id="IPR020841">
    <property type="entry name" value="PKS_Beta-ketoAc_synthase_dom"/>
</dbReference>
<evidence type="ECO:0000313" key="11">
    <source>
        <dbReference type="EMBL" id="BAZ95871.1"/>
    </source>
</evidence>
<evidence type="ECO:0000256" key="5">
    <source>
        <dbReference type="PROSITE-ProRule" id="PRU01363"/>
    </source>
</evidence>
<dbReference type="PROSITE" id="PS00012">
    <property type="entry name" value="PHOSPHOPANTETHEINE"/>
    <property type="match status" value="1"/>
</dbReference>
<keyword evidence="6" id="KW-0175">Coiled coil</keyword>
<dbReference type="InterPro" id="IPR006162">
    <property type="entry name" value="Ppantetheine_attach_site"/>
</dbReference>
<feature type="region of interest" description="N-terminal hotdog fold" evidence="5">
    <location>
        <begin position="1292"/>
        <end position="1418"/>
    </location>
</feature>
<evidence type="ECO:0000256" key="3">
    <source>
        <dbReference type="ARBA" id="ARBA00022679"/>
    </source>
</evidence>
<dbReference type="Pfam" id="PF22621">
    <property type="entry name" value="CurL-like_PKS_C"/>
    <property type="match status" value="1"/>
</dbReference>
<dbReference type="SUPFAM" id="SSF53474">
    <property type="entry name" value="alpha/beta-Hydrolases"/>
    <property type="match status" value="1"/>
</dbReference>
<dbReference type="SUPFAM" id="SSF53901">
    <property type="entry name" value="Thiolase-like"/>
    <property type="match status" value="1"/>
</dbReference>
<dbReference type="CDD" id="cd00833">
    <property type="entry name" value="PKS"/>
    <property type="match status" value="1"/>
</dbReference>
<dbReference type="GO" id="GO:0016787">
    <property type="term" value="F:hydrolase activity"/>
    <property type="evidence" value="ECO:0007669"/>
    <property type="project" value="InterPro"/>
</dbReference>
<dbReference type="SMART" id="SM00825">
    <property type="entry name" value="PKS_KS"/>
    <property type="match status" value="1"/>
</dbReference>
<dbReference type="InterPro" id="IPR013094">
    <property type="entry name" value="AB_hydrolase_3"/>
</dbReference>
<dbReference type="GO" id="GO:0044550">
    <property type="term" value="P:secondary metabolite biosynthetic process"/>
    <property type="evidence" value="ECO:0007669"/>
    <property type="project" value="TreeGrafter"/>
</dbReference>
<keyword evidence="3" id="KW-0808">Transferase</keyword>
<dbReference type="Gene3D" id="1.10.1200.10">
    <property type="entry name" value="ACP-like"/>
    <property type="match status" value="1"/>
</dbReference>
<dbReference type="Gene3D" id="3.10.129.110">
    <property type="entry name" value="Polyketide synthase dehydratase"/>
    <property type="match status" value="1"/>
</dbReference>
<accession>A0A218PG30</accession>
<dbReference type="InterPro" id="IPR049900">
    <property type="entry name" value="PKS_mFAS_DH"/>
</dbReference>
<protein>
    <submittedName>
        <fullName evidence="11">Polyketide synthase</fullName>
    </submittedName>
</protein>
<feature type="active site" description="Proton acceptor; for dehydratase activity" evidence="5">
    <location>
        <position position="1326"/>
    </location>
</feature>
<feature type="active site" description="Proton donor; for dehydratase activity" evidence="5">
    <location>
        <position position="1504"/>
    </location>
</feature>
<dbReference type="GO" id="GO:0004315">
    <property type="term" value="F:3-oxoacyl-[acyl-carrier-protein] synthase activity"/>
    <property type="evidence" value="ECO:0007669"/>
    <property type="project" value="InterPro"/>
</dbReference>
<dbReference type="Pfam" id="PF02801">
    <property type="entry name" value="Ketoacyl-synt_C"/>
    <property type="match status" value="1"/>
</dbReference>
<keyword evidence="2" id="KW-0597">Phosphoprotein</keyword>
<dbReference type="SUPFAM" id="SSF47336">
    <property type="entry name" value="ACP-like"/>
    <property type="match status" value="1"/>
</dbReference>
<feature type="region of interest" description="C-terminal hotdog fold" evidence="5">
    <location>
        <begin position="1441"/>
        <end position="1593"/>
    </location>
</feature>
<dbReference type="InterPro" id="IPR018201">
    <property type="entry name" value="Ketoacyl_synth_AS"/>
</dbReference>
<dbReference type="Gene3D" id="3.40.47.10">
    <property type="match status" value="1"/>
</dbReference>
<evidence type="ECO:0000259" key="9">
    <source>
        <dbReference type="PROSITE" id="PS52004"/>
    </source>
</evidence>
<dbReference type="InterPro" id="IPR014031">
    <property type="entry name" value="Ketoacyl_synth_C"/>
</dbReference>
<dbReference type="EMBL" id="LC228576">
    <property type="protein sequence ID" value="BAZ95871.1"/>
    <property type="molecule type" value="Genomic_DNA"/>
</dbReference>
<dbReference type="Gene3D" id="3.40.366.10">
    <property type="entry name" value="Malonyl-Coenzyme A Acyl Carrier Protein, domain 2"/>
    <property type="match status" value="2"/>
</dbReference>
<dbReference type="InterPro" id="IPR001227">
    <property type="entry name" value="Ac_transferase_dom_sf"/>
</dbReference>